<dbReference type="InterPro" id="IPR003593">
    <property type="entry name" value="AAA+_ATPase"/>
</dbReference>
<dbReference type="GO" id="GO:0016887">
    <property type="term" value="F:ATP hydrolysis activity"/>
    <property type="evidence" value="ECO:0007669"/>
    <property type="project" value="InterPro"/>
</dbReference>
<evidence type="ECO:0000256" key="2">
    <source>
        <dbReference type="ARBA" id="ARBA00022741"/>
    </source>
</evidence>
<dbReference type="EMBL" id="DSRU01000194">
    <property type="protein sequence ID" value="HFM98687.1"/>
    <property type="molecule type" value="Genomic_DNA"/>
</dbReference>
<name>A0A7C3KFL5_9CYAN</name>
<dbReference type="CDD" id="cd03225">
    <property type="entry name" value="ABC_cobalt_CbiO_domain1"/>
    <property type="match status" value="1"/>
</dbReference>
<keyword evidence="3 5" id="KW-0067">ATP-binding</keyword>
<evidence type="ECO:0000256" key="1">
    <source>
        <dbReference type="ARBA" id="ARBA00022448"/>
    </source>
</evidence>
<comment type="caution">
    <text evidence="5">The sequence shown here is derived from an EMBL/GenBank/DDBJ whole genome shotgun (WGS) entry which is preliminary data.</text>
</comment>
<dbReference type="SMART" id="SM00382">
    <property type="entry name" value="AAA"/>
    <property type="match status" value="1"/>
</dbReference>
<organism evidence="5">
    <name type="scientific">Oscillatoriales cyanobacterium SpSt-418</name>
    <dbReference type="NCBI Taxonomy" id="2282169"/>
    <lineage>
        <taxon>Bacteria</taxon>
        <taxon>Bacillati</taxon>
        <taxon>Cyanobacteriota</taxon>
        <taxon>Cyanophyceae</taxon>
        <taxon>Oscillatoriophycideae</taxon>
        <taxon>Oscillatoriales</taxon>
    </lineage>
</organism>
<evidence type="ECO:0000313" key="5">
    <source>
        <dbReference type="EMBL" id="HFM98687.1"/>
    </source>
</evidence>
<reference evidence="5" key="1">
    <citation type="journal article" date="2020" name="mSystems">
        <title>Genome- and Community-Level Interaction Insights into Carbon Utilization and Element Cycling Functions of Hydrothermarchaeota in Hydrothermal Sediment.</title>
        <authorList>
            <person name="Zhou Z."/>
            <person name="Liu Y."/>
            <person name="Xu W."/>
            <person name="Pan J."/>
            <person name="Luo Z.H."/>
            <person name="Li M."/>
        </authorList>
    </citation>
    <scope>NUCLEOTIDE SEQUENCE [LARGE SCALE GENOMIC DNA]</scope>
    <source>
        <strain evidence="5">SpSt-418</strain>
    </source>
</reference>
<dbReference type="GO" id="GO:0005886">
    <property type="term" value="C:plasma membrane"/>
    <property type="evidence" value="ECO:0007669"/>
    <property type="project" value="TreeGrafter"/>
</dbReference>
<dbReference type="PANTHER" id="PTHR24220">
    <property type="entry name" value="IMPORT ATP-BINDING PROTEIN"/>
    <property type="match status" value="1"/>
</dbReference>
<gene>
    <name evidence="5" type="ORF">ENR64_13215</name>
</gene>
<sequence>MDNLDGQHARDWVGVIDHFQIRAEQVSWRPRLFQGQVTADPNAPYLLHDLSFTIQAGDRVGLVGASGAGKTLLLRLLNRLIEPTEGTLYYNNQAYAQISPIGLRQEIVLVPQEPKLLGMTVREALEYPLTLRQLPSHTIKQRVSEALDQLNIPAEWLERTELQLSVGQRQWVAIARALVTHPKVLLLDEPTSALDVGRSQRLIQALQGLTQTHHTAVVMANHQLEIVKEFCDRLMQLQQGKMVQNAAASTVEWADLRQGLIDAETQQADEWGE</sequence>
<dbReference type="AlphaFoldDB" id="A0A7C3KFL5"/>
<protein>
    <submittedName>
        <fullName evidence="5">ATP-binding cassette domain-containing protein</fullName>
    </submittedName>
</protein>
<feature type="domain" description="ABC transporter" evidence="4">
    <location>
        <begin position="21"/>
        <end position="264"/>
    </location>
</feature>
<accession>A0A7C3KFL5</accession>
<keyword evidence="1" id="KW-0813">Transport</keyword>
<dbReference type="GO" id="GO:0022857">
    <property type="term" value="F:transmembrane transporter activity"/>
    <property type="evidence" value="ECO:0007669"/>
    <property type="project" value="TreeGrafter"/>
</dbReference>
<evidence type="ECO:0000256" key="3">
    <source>
        <dbReference type="ARBA" id="ARBA00022840"/>
    </source>
</evidence>
<dbReference type="SUPFAM" id="SSF52540">
    <property type="entry name" value="P-loop containing nucleoside triphosphate hydrolases"/>
    <property type="match status" value="1"/>
</dbReference>
<dbReference type="InterPro" id="IPR015856">
    <property type="entry name" value="ABC_transpr_CbiO/EcfA_su"/>
</dbReference>
<dbReference type="InterPro" id="IPR003439">
    <property type="entry name" value="ABC_transporter-like_ATP-bd"/>
</dbReference>
<keyword evidence="2" id="KW-0547">Nucleotide-binding</keyword>
<dbReference type="InterPro" id="IPR027417">
    <property type="entry name" value="P-loop_NTPase"/>
</dbReference>
<evidence type="ECO:0000259" key="4">
    <source>
        <dbReference type="PROSITE" id="PS50893"/>
    </source>
</evidence>
<dbReference type="InterPro" id="IPR015854">
    <property type="entry name" value="ABC_transpr_LolD-like"/>
</dbReference>
<dbReference type="PROSITE" id="PS50893">
    <property type="entry name" value="ABC_TRANSPORTER_2"/>
    <property type="match status" value="1"/>
</dbReference>
<dbReference type="Pfam" id="PF00005">
    <property type="entry name" value="ABC_tran"/>
    <property type="match status" value="1"/>
</dbReference>
<proteinExistence type="predicted"/>
<dbReference type="GO" id="GO:0005524">
    <property type="term" value="F:ATP binding"/>
    <property type="evidence" value="ECO:0007669"/>
    <property type="project" value="UniProtKB-KW"/>
</dbReference>
<dbReference type="Gene3D" id="3.40.50.300">
    <property type="entry name" value="P-loop containing nucleotide triphosphate hydrolases"/>
    <property type="match status" value="1"/>
</dbReference>